<feature type="compositionally biased region" description="Basic residues" evidence="8">
    <location>
        <begin position="278"/>
        <end position="289"/>
    </location>
</feature>
<keyword evidence="5" id="KW-0175">Coiled coil</keyword>
<dbReference type="PANTHER" id="PTHR16196">
    <property type="entry name" value="CELL CYCLE CONTROL PROTEIN CWF25"/>
    <property type="match status" value="1"/>
</dbReference>
<keyword evidence="11" id="KW-1185">Reference proteome</keyword>
<feature type="region of interest" description="Disordered" evidence="8">
    <location>
        <begin position="29"/>
        <end position="62"/>
    </location>
</feature>
<evidence type="ECO:0000256" key="5">
    <source>
        <dbReference type="ARBA" id="ARBA00023054"/>
    </source>
</evidence>
<keyword evidence="3" id="KW-0507">mRNA processing</keyword>
<dbReference type="InterPro" id="IPR051376">
    <property type="entry name" value="CWC25_splicing_factor"/>
</dbReference>
<dbReference type="EMBL" id="JANAWD010000307">
    <property type="protein sequence ID" value="KAJ3481726.1"/>
    <property type="molecule type" value="Genomic_DNA"/>
</dbReference>
<gene>
    <name evidence="10" type="ORF">NLI96_g7460</name>
</gene>
<sequence length="427" mass="50352">MKKSWHPLLLKNQEQVWLKEKMALEEKKKLDQLRKEKEEERQLQELQRMQEEQTGKKRQEKLDWMYATPATGSGQNANDLEDYLLGKKRVDKILTGDENEKIGAAHKNFIATQYANTVRDTQAKIREDPLLAIKQQEQAAYEALMSNPLRLREMQERNGMKPKKEKKDKKEKKKQRKDKQRERSMSPYERRRSRSFESHSRRRRSPSPHNRYSRSPSSRRGQDIDRYANPTPRGRSRTRSPPPHHRHRSRSPERWREYRHDRVRTWPRSDESDDNGYSRRRSRSPPRRRPQNDPPVLKRRRSYSRSPERGERLSPKRSRMSPPPPPTRKAQTNGSTQPSANQNADNRAARLAAMSANASSMVEERRERLTNLLAQEKAELEEEERARTRSKGMGGFLSHEQKKVFGGSGGLEERIRRGRGQMRIDGD</sequence>
<name>A0AAD5YCX5_9APHY</name>
<feature type="compositionally biased region" description="Basic residues" evidence="8">
    <location>
        <begin position="160"/>
        <end position="178"/>
    </location>
</feature>
<dbReference type="GO" id="GO:0000398">
    <property type="term" value="P:mRNA splicing, via spliceosome"/>
    <property type="evidence" value="ECO:0007669"/>
    <property type="project" value="TreeGrafter"/>
</dbReference>
<feature type="domain" description="CBF1-interacting co-repressor CIR N-terminal" evidence="9">
    <location>
        <begin position="4"/>
        <end position="40"/>
    </location>
</feature>
<dbReference type="GO" id="GO:0005684">
    <property type="term" value="C:U2-type spliceosomal complex"/>
    <property type="evidence" value="ECO:0007669"/>
    <property type="project" value="TreeGrafter"/>
</dbReference>
<dbReference type="Pfam" id="PF10197">
    <property type="entry name" value="Cir_N"/>
    <property type="match status" value="1"/>
</dbReference>
<feature type="compositionally biased region" description="Basic residues" evidence="8">
    <location>
        <begin position="234"/>
        <end position="249"/>
    </location>
</feature>
<keyword evidence="7" id="KW-0539">Nucleus</keyword>
<dbReference type="AlphaFoldDB" id="A0AAD5YCX5"/>
<accession>A0AAD5YCX5</accession>
<evidence type="ECO:0000256" key="8">
    <source>
        <dbReference type="SAM" id="MobiDB-lite"/>
    </source>
</evidence>
<evidence type="ECO:0000256" key="3">
    <source>
        <dbReference type="ARBA" id="ARBA00022664"/>
    </source>
</evidence>
<feature type="compositionally biased region" description="Low complexity" evidence="8">
    <location>
        <begin position="207"/>
        <end position="219"/>
    </location>
</feature>
<proteinExistence type="inferred from homology"/>
<evidence type="ECO:0000313" key="10">
    <source>
        <dbReference type="EMBL" id="KAJ3481726.1"/>
    </source>
</evidence>
<evidence type="ECO:0000256" key="4">
    <source>
        <dbReference type="ARBA" id="ARBA00022728"/>
    </source>
</evidence>
<dbReference type="Proteomes" id="UP001212997">
    <property type="component" value="Unassembled WGS sequence"/>
</dbReference>
<dbReference type="PANTHER" id="PTHR16196:SF0">
    <property type="entry name" value="PRE-MRNA-SPLICING FACTOR CWC25 HOMOLOG"/>
    <property type="match status" value="1"/>
</dbReference>
<evidence type="ECO:0000313" key="11">
    <source>
        <dbReference type="Proteomes" id="UP001212997"/>
    </source>
</evidence>
<comment type="similarity">
    <text evidence="2">Belongs to the CWC25 family.</text>
</comment>
<evidence type="ECO:0000256" key="1">
    <source>
        <dbReference type="ARBA" id="ARBA00004123"/>
    </source>
</evidence>
<dbReference type="InterPro" id="IPR019339">
    <property type="entry name" value="CIR_N_dom"/>
</dbReference>
<feature type="compositionally biased region" description="Basic and acidic residues" evidence="8">
    <location>
        <begin position="250"/>
        <end position="270"/>
    </location>
</feature>
<keyword evidence="4" id="KW-0747">Spliceosome</keyword>
<organism evidence="10 11">
    <name type="scientific">Meripilus lineatus</name>
    <dbReference type="NCBI Taxonomy" id="2056292"/>
    <lineage>
        <taxon>Eukaryota</taxon>
        <taxon>Fungi</taxon>
        <taxon>Dikarya</taxon>
        <taxon>Basidiomycota</taxon>
        <taxon>Agaricomycotina</taxon>
        <taxon>Agaricomycetes</taxon>
        <taxon>Polyporales</taxon>
        <taxon>Meripilaceae</taxon>
        <taxon>Meripilus</taxon>
    </lineage>
</organism>
<dbReference type="InterPro" id="IPR022209">
    <property type="entry name" value="CWC25"/>
</dbReference>
<dbReference type="Pfam" id="PF12542">
    <property type="entry name" value="CWC25"/>
    <property type="match status" value="1"/>
</dbReference>
<dbReference type="SMART" id="SM01083">
    <property type="entry name" value="Cir_N"/>
    <property type="match status" value="1"/>
</dbReference>
<protein>
    <recommendedName>
        <fullName evidence="9">CBF1-interacting co-repressor CIR N-terminal domain-containing protein</fullName>
    </recommendedName>
</protein>
<reference evidence="10" key="1">
    <citation type="submission" date="2022-07" db="EMBL/GenBank/DDBJ databases">
        <title>Genome Sequence of Physisporinus lineatus.</title>
        <authorList>
            <person name="Buettner E."/>
        </authorList>
    </citation>
    <scope>NUCLEOTIDE SEQUENCE</scope>
    <source>
        <strain evidence="10">VT162</strain>
    </source>
</reference>
<comment type="subcellular location">
    <subcellularLocation>
        <location evidence="1">Nucleus</location>
    </subcellularLocation>
</comment>
<feature type="compositionally biased region" description="Basic and acidic residues" evidence="8">
    <location>
        <begin position="150"/>
        <end position="159"/>
    </location>
</feature>
<evidence type="ECO:0000259" key="9">
    <source>
        <dbReference type="SMART" id="SM01083"/>
    </source>
</evidence>
<comment type="caution">
    <text evidence="10">The sequence shown here is derived from an EMBL/GenBank/DDBJ whole genome shotgun (WGS) entry which is preliminary data.</text>
</comment>
<feature type="region of interest" description="Disordered" evidence="8">
    <location>
        <begin position="144"/>
        <end position="427"/>
    </location>
</feature>
<keyword evidence="6" id="KW-0508">mRNA splicing</keyword>
<feature type="compositionally biased region" description="Low complexity" evidence="8">
    <location>
        <begin position="339"/>
        <end position="360"/>
    </location>
</feature>
<evidence type="ECO:0000256" key="2">
    <source>
        <dbReference type="ARBA" id="ARBA00006695"/>
    </source>
</evidence>
<evidence type="ECO:0000256" key="7">
    <source>
        <dbReference type="ARBA" id="ARBA00023242"/>
    </source>
</evidence>
<evidence type="ECO:0000256" key="6">
    <source>
        <dbReference type="ARBA" id="ARBA00023187"/>
    </source>
</evidence>
<feature type="compositionally biased region" description="Basic and acidic residues" evidence="8">
    <location>
        <begin position="179"/>
        <end position="199"/>
    </location>
</feature>
<feature type="compositionally biased region" description="Polar residues" evidence="8">
    <location>
        <begin position="329"/>
        <end position="338"/>
    </location>
</feature>